<dbReference type="SUPFAM" id="SSF52833">
    <property type="entry name" value="Thioredoxin-like"/>
    <property type="match status" value="1"/>
</dbReference>
<dbReference type="Proteomes" id="UP000596427">
    <property type="component" value="Chromosome"/>
</dbReference>
<gene>
    <name evidence="4" type="ORF">EZH22_00840</name>
</gene>
<dbReference type="InterPro" id="IPR044087">
    <property type="entry name" value="NahD-like"/>
</dbReference>
<dbReference type="EMBL" id="CP063362">
    <property type="protein sequence ID" value="QRG07033.1"/>
    <property type="molecule type" value="Genomic_DNA"/>
</dbReference>
<dbReference type="CDD" id="cd03022">
    <property type="entry name" value="DsbA_HCCA_Iso"/>
    <property type="match status" value="1"/>
</dbReference>
<proteinExistence type="inferred from homology"/>
<dbReference type="KEGG" id="xdi:EZH22_00840"/>
<evidence type="ECO:0000313" key="5">
    <source>
        <dbReference type="Proteomes" id="UP000596427"/>
    </source>
</evidence>
<accession>A0A974PNU7</accession>
<dbReference type="Gene3D" id="3.40.30.10">
    <property type="entry name" value="Glutaredoxin"/>
    <property type="match status" value="1"/>
</dbReference>
<dbReference type="RefSeq" id="WP_203193945.1">
    <property type="nucleotide sequence ID" value="NZ_CP063362.1"/>
</dbReference>
<dbReference type="PIRSF" id="PIRSF006386">
    <property type="entry name" value="HCCAis_GSTk"/>
    <property type="match status" value="1"/>
</dbReference>
<protein>
    <recommendedName>
        <fullName evidence="1">2-hydroxychromene-2-carboxylate isomerase</fullName>
        <ecNumber evidence="1">5.99.1.4</ecNumber>
    </recommendedName>
</protein>
<keyword evidence="1 4" id="KW-0413">Isomerase</keyword>
<feature type="active site" description="Nucleophile" evidence="2">
    <location>
        <position position="17"/>
    </location>
</feature>
<evidence type="ECO:0000256" key="2">
    <source>
        <dbReference type="PIRSR" id="PIRSR006386-1"/>
    </source>
</evidence>
<dbReference type="GO" id="GO:0004602">
    <property type="term" value="F:glutathione peroxidase activity"/>
    <property type="evidence" value="ECO:0007669"/>
    <property type="project" value="TreeGrafter"/>
</dbReference>
<name>A0A974PNU7_9HYPH</name>
<evidence type="ECO:0000259" key="3">
    <source>
        <dbReference type="Pfam" id="PF01323"/>
    </source>
</evidence>
<dbReference type="InterPro" id="IPR001853">
    <property type="entry name" value="DSBA-like_thioredoxin_dom"/>
</dbReference>
<dbReference type="EC" id="5.99.1.4" evidence="1"/>
<evidence type="ECO:0000313" key="4">
    <source>
        <dbReference type="EMBL" id="QRG07033.1"/>
    </source>
</evidence>
<evidence type="ECO:0000256" key="1">
    <source>
        <dbReference type="PIRNR" id="PIRNR006386"/>
    </source>
</evidence>
<dbReference type="AlphaFoldDB" id="A0A974PNU7"/>
<dbReference type="InterPro" id="IPR014440">
    <property type="entry name" value="HCCAis_GSTk"/>
</dbReference>
<dbReference type="Pfam" id="PF01323">
    <property type="entry name" value="DSBA"/>
    <property type="match status" value="1"/>
</dbReference>
<dbReference type="InterPro" id="IPR051924">
    <property type="entry name" value="GST_Kappa/NadH"/>
</dbReference>
<comment type="similarity">
    <text evidence="1">Belongs to the GST superfamily. NadH family.</text>
</comment>
<comment type="catalytic activity">
    <reaction evidence="1">
        <text>2-hydroxychromene-2-carboxylate = (3E)-4-(2-hydroxyphenyl)-2-oxobut-3-enoate</text>
        <dbReference type="Rhea" id="RHEA:27401"/>
        <dbReference type="ChEBI" id="CHEBI:59350"/>
        <dbReference type="ChEBI" id="CHEBI:59353"/>
        <dbReference type="EC" id="5.99.1.4"/>
    </reaction>
</comment>
<sequence length="217" mass="24245">MSETTPDAIDYYFWINSDWAYFGNPRLKAMGERYGLPINYYPVDIGAVYARTGGIKLPLRSKERRDYRFLEMRRFRDILGMPINLEPKHMTQSVEIPSRFAIAAMHMGLRAHDLVHAIMTALWVEEKDIEDAATLVAIANGLGLDGAAILARSKGKEAAGQYYRNTDEGIANGMFGAPFYVFRGEGFWGQDRLEMLDATISRALGKPAALADLKAAS</sequence>
<dbReference type="GO" id="GO:0006749">
    <property type="term" value="P:glutathione metabolic process"/>
    <property type="evidence" value="ECO:0007669"/>
    <property type="project" value="TreeGrafter"/>
</dbReference>
<organism evidence="4 5">
    <name type="scientific">Xanthobacter dioxanivorans</name>
    <dbReference type="NCBI Taxonomy" id="2528964"/>
    <lineage>
        <taxon>Bacteria</taxon>
        <taxon>Pseudomonadati</taxon>
        <taxon>Pseudomonadota</taxon>
        <taxon>Alphaproteobacteria</taxon>
        <taxon>Hyphomicrobiales</taxon>
        <taxon>Xanthobacteraceae</taxon>
        <taxon>Xanthobacter</taxon>
    </lineage>
</organism>
<dbReference type="InterPro" id="IPR036249">
    <property type="entry name" value="Thioredoxin-like_sf"/>
</dbReference>
<feature type="domain" description="DSBA-like thioredoxin" evidence="3">
    <location>
        <begin position="9"/>
        <end position="200"/>
    </location>
</feature>
<dbReference type="GO" id="GO:0004364">
    <property type="term" value="F:glutathione transferase activity"/>
    <property type="evidence" value="ECO:0007669"/>
    <property type="project" value="TreeGrafter"/>
</dbReference>
<dbReference type="PANTHER" id="PTHR42943:SF13">
    <property type="entry name" value="GLUTATHIONE S-TRANSFERASE KAPPA-RELATED"/>
    <property type="match status" value="1"/>
</dbReference>
<dbReference type="GO" id="GO:0018845">
    <property type="term" value="F:2-hydroxychromene-2-carboxylate isomerase activity"/>
    <property type="evidence" value="ECO:0007669"/>
    <property type="project" value="UniProtKB-UniRule"/>
</dbReference>
<dbReference type="PANTHER" id="PTHR42943">
    <property type="entry name" value="GLUTATHIONE S-TRANSFERASE KAPPA"/>
    <property type="match status" value="1"/>
</dbReference>
<dbReference type="GO" id="GO:1901170">
    <property type="term" value="P:naphthalene catabolic process"/>
    <property type="evidence" value="ECO:0007669"/>
    <property type="project" value="InterPro"/>
</dbReference>
<keyword evidence="5" id="KW-1185">Reference proteome</keyword>
<reference evidence="4 5" key="1">
    <citation type="submission" date="2020-10" db="EMBL/GenBank/DDBJ databases">
        <title>Degradation of 1,4-Dioxane by Xanthobacter sp. YN2, via a Novel Group-2 Soluble Di-Iron Monooxygenase.</title>
        <authorList>
            <person name="Ma F."/>
            <person name="Wang Y."/>
            <person name="Yang J."/>
            <person name="Guo H."/>
            <person name="Su D."/>
            <person name="Yu L."/>
        </authorList>
    </citation>
    <scope>NUCLEOTIDE SEQUENCE [LARGE SCALE GENOMIC DNA]</scope>
    <source>
        <strain evidence="4 5">YN2</strain>
    </source>
</reference>